<evidence type="ECO:0000313" key="1">
    <source>
        <dbReference type="EMBL" id="QII13096.1"/>
    </source>
</evidence>
<sequence length="61" mass="7000">MLIIAETGFKPVSTICYNILFCYKQAAPTELIGSTFFKKLKCYINLLITVMFNGDVSYYFI</sequence>
<accession>A0A6G7GU44</accession>
<name>A0A6G7GU44_KUEST</name>
<gene>
    <name evidence="1" type="ORF">KsCSTR_37170</name>
</gene>
<protein>
    <submittedName>
        <fullName evidence="1">Uncharacterized protein</fullName>
    </submittedName>
</protein>
<organism evidence="1 2">
    <name type="scientific">Kuenenia stuttgartiensis</name>
    <dbReference type="NCBI Taxonomy" id="174633"/>
    <lineage>
        <taxon>Bacteria</taxon>
        <taxon>Pseudomonadati</taxon>
        <taxon>Planctomycetota</taxon>
        <taxon>Candidatus Brocadiia</taxon>
        <taxon>Candidatus Brocadiales</taxon>
        <taxon>Candidatus Brocadiaceae</taxon>
        <taxon>Candidatus Kuenenia</taxon>
    </lineage>
</organism>
<reference evidence="1 2" key="1">
    <citation type="submission" date="2020-02" db="EMBL/GenBank/DDBJ databases">
        <title>Newly sequenced genome of strain CSTR1 showed variability in Candidatus Kuenenia stuttgartiensis genomes.</title>
        <authorList>
            <person name="Ding C."/>
            <person name="Adrian L."/>
        </authorList>
    </citation>
    <scope>NUCLEOTIDE SEQUENCE [LARGE SCALE GENOMIC DNA]</scope>
    <source>
        <strain evidence="1 2">CSTR1</strain>
    </source>
</reference>
<dbReference type="AlphaFoldDB" id="A0A6G7GU44"/>
<evidence type="ECO:0000313" key="2">
    <source>
        <dbReference type="Proteomes" id="UP000501926"/>
    </source>
</evidence>
<proteinExistence type="predicted"/>
<dbReference type="Proteomes" id="UP000501926">
    <property type="component" value="Chromosome"/>
</dbReference>
<dbReference type="EMBL" id="CP049055">
    <property type="protein sequence ID" value="QII13096.1"/>
    <property type="molecule type" value="Genomic_DNA"/>
</dbReference>